<keyword evidence="1" id="KW-0812">Transmembrane</keyword>
<dbReference type="AlphaFoldDB" id="A0A8X7MTT0"/>
<dbReference type="Proteomes" id="UP000077684">
    <property type="component" value="Unassembled WGS sequence"/>
</dbReference>
<dbReference type="EMBL" id="LWDE02000368">
    <property type="protein sequence ID" value="KAE8248294.1"/>
    <property type="molecule type" value="Genomic_DNA"/>
</dbReference>
<evidence type="ECO:0000256" key="1">
    <source>
        <dbReference type="SAM" id="Phobius"/>
    </source>
</evidence>
<evidence type="ECO:0000313" key="3">
    <source>
        <dbReference type="Proteomes" id="UP000077684"/>
    </source>
</evidence>
<keyword evidence="1" id="KW-1133">Transmembrane helix</keyword>
<feature type="transmembrane region" description="Helical" evidence="1">
    <location>
        <begin position="94"/>
        <end position="112"/>
    </location>
</feature>
<proteinExistence type="predicted"/>
<evidence type="ECO:0000313" key="2">
    <source>
        <dbReference type="EMBL" id="KAE8248294.1"/>
    </source>
</evidence>
<keyword evidence="1" id="KW-0472">Membrane</keyword>
<sequence>MVYRNAHAPHIGFQGRTQSSTRPSRATTSPALVKAASADCSLLRSSLCVLSVSASGFTQALQLQLPPAPPSFRVHNALRLKAHRIRENHGGPSLSFYFLLSLFSLSQIVALWNEVCSSLTSTPQCF</sequence>
<name>A0A8X7MTT0_9BASI</name>
<protein>
    <submittedName>
        <fullName evidence="2">Uncharacterized protein</fullName>
    </submittedName>
</protein>
<reference evidence="2" key="1">
    <citation type="submission" date="2016-04" db="EMBL/GenBank/DDBJ databases">
        <authorList>
            <person name="Nguyen H.D."/>
            <person name="Samba Siva P."/>
            <person name="Cullis J."/>
            <person name="Levesque C.A."/>
            <person name="Hambleton S."/>
        </authorList>
    </citation>
    <scope>NUCLEOTIDE SEQUENCE</scope>
    <source>
        <strain evidence="2">DAOMC 236426</strain>
    </source>
</reference>
<keyword evidence="3" id="KW-1185">Reference proteome</keyword>
<gene>
    <name evidence="2" type="ORF">A4X06_0g3819</name>
</gene>
<accession>A0A8X7MTT0</accession>
<comment type="caution">
    <text evidence="2">The sequence shown here is derived from an EMBL/GenBank/DDBJ whole genome shotgun (WGS) entry which is preliminary data.</text>
</comment>
<organism evidence="2 3">
    <name type="scientific">Tilletia controversa</name>
    <name type="common">dwarf bunt fungus</name>
    <dbReference type="NCBI Taxonomy" id="13291"/>
    <lineage>
        <taxon>Eukaryota</taxon>
        <taxon>Fungi</taxon>
        <taxon>Dikarya</taxon>
        <taxon>Basidiomycota</taxon>
        <taxon>Ustilaginomycotina</taxon>
        <taxon>Exobasidiomycetes</taxon>
        <taxon>Tilletiales</taxon>
        <taxon>Tilletiaceae</taxon>
        <taxon>Tilletia</taxon>
    </lineage>
</organism>
<reference evidence="2" key="2">
    <citation type="journal article" date="2019" name="IMA Fungus">
        <title>Genome sequencing and comparison of five Tilletia species to identify candidate genes for the detection of regulated species infecting wheat.</title>
        <authorList>
            <person name="Nguyen H.D.T."/>
            <person name="Sultana T."/>
            <person name="Kesanakurti P."/>
            <person name="Hambleton S."/>
        </authorList>
    </citation>
    <scope>NUCLEOTIDE SEQUENCE</scope>
    <source>
        <strain evidence="2">DAOMC 236426</strain>
    </source>
</reference>